<proteinExistence type="predicted"/>
<feature type="transmembrane region" description="Helical" evidence="1">
    <location>
        <begin position="436"/>
        <end position="459"/>
    </location>
</feature>
<comment type="caution">
    <text evidence="2">The sequence shown here is derived from an EMBL/GenBank/DDBJ whole genome shotgun (WGS) entry which is preliminary data.</text>
</comment>
<evidence type="ECO:0000313" key="2">
    <source>
        <dbReference type="EMBL" id="MCO1661129.1"/>
    </source>
</evidence>
<gene>
    <name evidence="2" type="ORF">KDL28_39395</name>
</gene>
<evidence type="ECO:0000313" key="3">
    <source>
        <dbReference type="Proteomes" id="UP001165283"/>
    </source>
</evidence>
<feature type="transmembrane region" description="Helical" evidence="1">
    <location>
        <begin position="354"/>
        <end position="378"/>
    </location>
</feature>
<keyword evidence="1" id="KW-1133">Transmembrane helix</keyword>
<feature type="transmembrane region" description="Helical" evidence="1">
    <location>
        <begin position="32"/>
        <end position="51"/>
    </location>
</feature>
<feature type="transmembrane region" description="Helical" evidence="1">
    <location>
        <begin position="204"/>
        <end position="228"/>
    </location>
</feature>
<feature type="transmembrane region" description="Helical" evidence="1">
    <location>
        <begin position="306"/>
        <end position="324"/>
    </location>
</feature>
<sequence length="542" mass="54001">MAPTAPLVAAPAATTGPRRAVTRLAVRQVRRGATIVTVVAGAMSAVVVATYEGVIAGAPGGAASLTALAANPAIRTLFGAPVALDDAGGFTVWRLGTVLTVLVGTWAALTAVRVLRGEEDTGRWDLLLAGRVPATAAVSRHLAVLVTAVLVVGAAVTAALLAAGTDPTGAVVHGGSIALVGAFFVGVGGLTAQLWPSRGPAAGAAVAVLVAGLLARMVADGVETLGWLGWLSPFGLVAMARPYDTDRVLPLAVLAAAALVVLVVAVGTAGRRDVRGGVRPTRVRRSRTALLRSLPGSAVRATLRPLAGWAVGIGAFFLLIGLIAESMTRFLLDNPQFADLARQAGFELDAVQGYAATLFALLAVPLGGFTATRIAALAHAETTRRLDLLLGAPITRLRLLAVEAGTAAGGALALTATAGVAVWAGTSLTGAPLGLGAASAGAANTLPITALGLAFALLALGWAPRAVVAVGMVPAAGGFLLTVLADSVDAPAWVAALSPFTHLAPVPAAPPDVPAAVAMSVVAVGVAVLAALGYQRRDIRGD</sequence>
<reference evidence="2" key="1">
    <citation type="submission" date="2021-04" db="EMBL/GenBank/DDBJ databases">
        <title>Pseudonocardia sp. nov., isolated from sandy soil of mangrove forest.</title>
        <authorList>
            <person name="Zan Z."/>
            <person name="Huang R."/>
            <person name="Liu W."/>
        </authorList>
    </citation>
    <scope>NUCLEOTIDE SEQUENCE</scope>
    <source>
        <strain evidence="2">S2-4</strain>
    </source>
</reference>
<keyword evidence="3" id="KW-1185">Reference proteome</keyword>
<feature type="transmembrane region" description="Helical" evidence="1">
    <location>
        <begin position="399"/>
        <end position="424"/>
    </location>
</feature>
<dbReference type="Proteomes" id="UP001165283">
    <property type="component" value="Unassembled WGS sequence"/>
</dbReference>
<feature type="transmembrane region" description="Helical" evidence="1">
    <location>
        <begin position="142"/>
        <end position="164"/>
    </location>
</feature>
<dbReference type="EMBL" id="JAGSOV010000109">
    <property type="protein sequence ID" value="MCO1661129.1"/>
    <property type="molecule type" value="Genomic_DNA"/>
</dbReference>
<feature type="transmembrane region" description="Helical" evidence="1">
    <location>
        <begin position="170"/>
        <end position="192"/>
    </location>
</feature>
<keyword evidence="1" id="KW-0812">Transmembrane</keyword>
<protein>
    <submittedName>
        <fullName evidence="2">Polyketide antibiotic transporter</fullName>
    </submittedName>
</protein>
<feature type="transmembrane region" description="Helical" evidence="1">
    <location>
        <begin position="92"/>
        <end position="115"/>
    </location>
</feature>
<name>A0ABT1AEH6_9PSEU</name>
<feature type="transmembrane region" description="Helical" evidence="1">
    <location>
        <begin position="248"/>
        <end position="269"/>
    </location>
</feature>
<evidence type="ECO:0000256" key="1">
    <source>
        <dbReference type="SAM" id="Phobius"/>
    </source>
</evidence>
<keyword evidence="1" id="KW-0472">Membrane</keyword>
<accession>A0ABT1AEH6</accession>
<feature type="transmembrane region" description="Helical" evidence="1">
    <location>
        <begin position="513"/>
        <end position="534"/>
    </location>
</feature>
<organism evidence="2 3">
    <name type="scientific">Pseudonocardia humida</name>
    <dbReference type="NCBI Taxonomy" id="2800819"/>
    <lineage>
        <taxon>Bacteria</taxon>
        <taxon>Bacillati</taxon>
        <taxon>Actinomycetota</taxon>
        <taxon>Actinomycetes</taxon>
        <taxon>Pseudonocardiales</taxon>
        <taxon>Pseudonocardiaceae</taxon>
        <taxon>Pseudonocardia</taxon>
    </lineage>
</organism>
<feature type="transmembrane region" description="Helical" evidence="1">
    <location>
        <begin position="466"/>
        <end position="485"/>
    </location>
</feature>